<feature type="domain" description="Amine oxidase" evidence="11">
    <location>
        <begin position="12"/>
        <end position="489"/>
    </location>
</feature>
<comment type="cofactor">
    <cofactor evidence="1">
        <name>FAD</name>
        <dbReference type="ChEBI" id="CHEBI:57692"/>
    </cofactor>
</comment>
<comment type="catalytic activity">
    <reaction evidence="9">
        <text>all-trans-4,4'-diaponeurosporene + 2 AH2 + 2 O2 = 4,4'-diaponeurosporenal + 2 A + 3 H2O</text>
        <dbReference type="Rhea" id="RHEA:56104"/>
        <dbReference type="ChEBI" id="CHEBI:13193"/>
        <dbReference type="ChEBI" id="CHEBI:15377"/>
        <dbReference type="ChEBI" id="CHEBI:15379"/>
        <dbReference type="ChEBI" id="CHEBI:17499"/>
        <dbReference type="ChEBI" id="CHEBI:62743"/>
        <dbReference type="ChEBI" id="CHEBI:79065"/>
    </reaction>
</comment>
<dbReference type="InterPro" id="IPR014105">
    <property type="entry name" value="Carotenoid/retinoid_OxRdtase"/>
</dbReference>
<dbReference type="EMBL" id="BMHE01000011">
    <property type="protein sequence ID" value="GFZ79441.1"/>
    <property type="molecule type" value="Genomic_DNA"/>
</dbReference>
<name>A0ABQ1EN29_9BACL</name>
<evidence type="ECO:0000256" key="1">
    <source>
        <dbReference type="ARBA" id="ARBA00001974"/>
    </source>
</evidence>
<comment type="pathway">
    <text evidence="4">Carotenoid biosynthesis; staphyloxanthin biosynthesis; staphyloxanthin from farnesyl diphosphate: step 3/5.</text>
</comment>
<evidence type="ECO:0000256" key="9">
    <source>
        <dbReference type="ARBA" id="ARBA00048532"/>
    </source>
</evidence>
<dbReference type="RefSeq" id="WP_189012158.1">
    <property type="nucleotide sequence ID" value="NZ_BMHE01000011.1"/>
</dbReference>
<dbReference type="Pfam" id="PF01593">
    <property type="entry name" value="Amino_oxidase"/>
    <property type="match status" value="1"/>
</dbReference>
<evidence type="ECO:0000313" key="13">
    <source>
        <dbReference type="Proteomes" id="UP000615455"/>
    </source>
</evidence>
<protein>
    <recommendedName>
        <fullName evidence="6">4,4'-diaponeurosporene oxygenase</fullName>
    </recommendedName>
    <alternativeName>
        <fullName evidence="7">4,4'-diaponeurosporene oxidase</fullName>
    </alternativeName>
    <alternativeName>
        <fullName evidence="8">Carotenoid oxidase</fullName>
    </alternativeName>
</protein>
<dbReference type="Proteomes" id="UP000615455">
    <property type="component" value="Unassembled WGS sequence"/>
</dbReference>
<evidence type="ECO:0000256" key="4">
    <source>
        <dbReference type="ARBA" id="ARBA00037901"/>
    </source>
</evidence>
<evidence type="ECO:0000259" key="11">
    <source>
        <dbReference type="Pfam" id="PF01593"/>
    </source>
</evidence>
<dbReference type="Gene3D" id="3.50.50.60">
    <property type="entry name" value="FAD/NAD(P)-binding domain"/>
    <property type="match status" value="3"/>
</dbReference>
<keyword evidence="13" id="KW-1185">Reference proteome</keyword>
<dbReference type="PANTHER" id="PTHR43734:SF7">
    <property type="entry name" value="4,4'-DIAPONEUROSPORENE OXYGENASE"/>
    <property type="match status" value="1"/>
</dbReference>
<accession>A0ABQ1EN29</accession>
<sequence length="501" mass="55441">MSKKIVVIGGGLGGLSSAIRLAADGHQVTVLEKNERAGGKLNMRSGQGYSFDTGPSILTMPWVLEQLFASAGRRLEDYMTLVRVEPQWRTFFEDGVTLDITSDLPQLLQQFEQISPADAAGFLSYLQYSQNMYLLNTKSFYNRSLSGLSDLRRFHSMKELLSMDPLRTMHQTTNRFLKDKHIRQLFDFFIMYIGSSPYAAPAVLSQLVYVQMGLGIYYVEGGMYQIAEGMLKLLGELGVEVRTSSPVAQIQTLGRSATGVILEDGSFVDADLIVSNLEAIPAHHSLLKQHPKSAERAKDLAKYEPTVSGLVLLLGVDKVYEQLLHHNFFFSEDPDREFNDIFVEGKATADPTVYVGVSSKSDPSQAPQGKENLFVLTHVPPLKPGESFVSQKEAYRDLVLSKLERMGLTDLRQHIEFEYTFIPDDIQQLYGSNGGSIYGVVTDRKLNGGFKIPSKSDLLDNLYFVGGSTHPGGGVPMVTLSGQLTADLIKEHLSSAEKSVM</sequence>
<evidence type="ECO:0000256" key="2">
    <source>
        <dbReference type="ARBA" id="ARBA00022746"/>
    </source>
</evidence>
<reference evidence="13" key="1">
    <citation type="journal article" date="2019" name="Int. J. Syst. Evol. Microbiol.">
        <title>The Global Catalogue of Microorganisms (GCM) 10K type strain sequencing project: providing services to taxonomists for standard genome sequencing and annotation.</title>
        <authorList>
            <consortium name="The Broad Institute Genomics Platform"/>
            <consortium name="The Broad Institute Genome Sequencing Center for Infectious Disease"/>
            <person name="Wu L."/>
            <person name="Ma J."/>
        </authorList>
    </citation>
    <scope>NUCLEOTIDE SEQUENCE [LARGE SCALE GENOMIC DNA]</scope>
    <source>
        <strain evidence="13">CGMCC 1.15043</strain>
    </source>
</reference>
<evidence type="ECO:0000256" key="5">
    <source>
        <dbReference type="ARBA" id="ARBA00038194"/>
    </source>
</evidence>
<evidence type="ECO:0000256" key="3">
    <source>
        <dbReference type="ARBA" id="ARBA00023002"/>
    </source>
</evidence>
<keyword evidence="3 10" id="KW-0560">Oxidoreductase</keyword>
<gene>
    <name evidence="12" type="primary">crtP</name>
    <name evidence="12" type="ORF">GCM10008018_26140</name>
</gene>
<evidence type="ECO:0000256" key="8">
    <source>
        <dbReference type="ARBA" id="ARBA00042619"/>
    </source>
</evidence>
<comment type="similarity">
    <text evidence="5">Belongs to the carotenoid/retinoid oxidoreductase family. CrtP subfamily.</text>
</comment>
<dbReference type="SUPFAM" id="SSF51905">
    <property type="entry name" value="FAD/NAD(P)-binding domain"/>
    <property type="match status" value="1"/>
</dbReference>
<comment type="caution">
    <text evidence="12">The sequence shown here is derived from an EMBL/GenBank/DDBJ whole genome shotgun (WGS) entry which is preliminary data.</text>
</comment>
<evidence type="ECO:0000256" key="10">
    <source>
        <dbReference type="RuleBase" id="RU362075"/>
    </source>
</evidence>
<dbReference type="NCBIfam" id="TIGR02734">
    <property type="entry name" value="crtI_fam"/>
    <property type="match status" value="1"/>
</dbReference>
<evidence type="ECO:0000313" key="12">
    <source>
        <dbReference type="EMBL" id="GFZ79441.1"/>
    </source>
</evidence>
<proteinExistence type="inferred from homology"/>
<organism evidence="12 13">
    <name type="scientific">Paenibacillus marchantiophytorum</name>
    <dbReference type="NCBI Taxonomy" id="1619310"/>
    <lineage>
        <taxon>Bacteria</taxon>
        <taxon>Bacillati</taxon>
        <taxon>Bacillota</taxon>
        <taxon>Bacilli</taxon>
        <taxon>Bacillales</taxon>
        <taxon>Paenibacillaceae</taxon>
        <taxon>Paenibacillus</taxon>
    </lineage>
</organism>
<dbReference type="InterPro" id="IPR002937">
    <property type="entry name" value="Amino_oxidase"/>
</dbReference>
<dbReference type="InterPro" id="IPR036188">
    <property type="entry name" value="FAD/NAD-bd_sf"/>
</dbReference>
<evidence type="ECO:0000256" key="7">
    <source>
        <dbReference type="ARBA" id="ARBA00041900"/>
    </source>
</evidence>
<evidence type="ECO:0000256" key="6">
    <source>
        <dbReference type="ARBA" id="ARBA00039159"/>
    </source>
</evidence>
<dbReference type="PANTHER" id="PTHR43734">
    <property type="entry name" value="PHYTOENE DESATURASE"/>
    <property type="match status" value="1"/>
</dbReference>
<keyword evidence="2 10" id="KW-0125">Carotenoid biosynthesis</keyword>